<keyword evidence="2" id="KW-1185">Reference proteome</keyword>
<sequence length="81" mass="9341">MTLKKNYTNSIGSKQLGSYEKKVAPFWNDIQRVIDNSFKDKIPQDEVSSKILATEYNEKYECLIEKYANVDGRTTEVEEAS</sequence>
<dbReference type="AlphaFoldDB" id="A0A9N9DSS0"/>
<evidence type="ECO:0000313" key="1">
    <source>
        <dbReference type="EMBL" id="CAG8651632.1"/>
    </source>
</evidence>
<accession>A0A9N9DSS0</accession>
<reference evidence="1" key="1">
    <citation type="submission" date="2021-06" db="EMBL/GenBank/DDBJ databases">
        <authorList>
            <person name="Kallberg Y."/>
            <person name="Tangrot J."/>
            <person name="Rosling A."/>
        </authorList>
    </citation>
    <scope>NUCLEOTIDE SEQUENCE</scope>
    <source>
        <strain evidence="1">MT106</strain>
    </source>
</reference>
<evidence type="ECO:0000313" key="2">
    <source>
        <dbReference type="Proteomes" id="UP000789831"/>
    </source>
</evidence>
<comment type="caution">
    <text evidence="1">The sequence shown here is derived from an EMBL/GenBank/DDBJ whole genome shotgun (WGS) entry which is preliminary data.</text>
</comment>
<feature type="non-terminal residue" evidence="1">
    <location>
        <position position="81"/>
    </location>
</feature>
<gene>
    <name evidence="1" type="ORF">AGERDE_LOCUS11428</name>
</gene>
<organism evidence="1 2">
    <name type="scientific">Ambispora gerdemannii</name>
    <dbReference type="NCBI Taxonomy" id="144530"/>
    <lineage>
        <taxon>Eukaryota</taxon>
        <taxon>Fungi</taxon>
        <taxon>Fungi incertae sedis</taxon>
        <taxon>Mucoromycota</taxon>
        <taxon>Glomeromycotina</taxon>
        <taxon>Glomeromycetes</taxon>
        <taxon>Archaeosporales</taxon>
        <taxon>Ambisporaceae</taxon>
        <taxon>Ambispora</taxon>
    </lineage>
</organism>
<protein>
    <submittedName>
        <fullName evidence="1">9003_t:CDS:1</fullName>
    </submittedName>
</protein>
<dbReference type="Proteomes" id="UP000789831">
    <property type="component" value="Unassembled WGS sequence"/>
</dbReference>
<dbReference type="EMBL" id="CAJVPL010004819">
    <property type="protein sequence ID" value="CAG8651632.1"/>
    <property type="molecule type" value="Genomic_DNA"/>
</dbReference>
<name>A0A9N9DSS0_9GLOM</name>
<proteinExistence type="predicted"/>